<keyword evidence="2" id="KW-0677">Repeat</keyword>
<dbReference type="CDD" id="cd01449">
    <property type="entry name" value="TST_Repeat_2"/>
    <property type="match status" value="1"/>
</dbReference>
<dbReference type="PANTHER" id="PTHR43855">
    <property type="entry name" value="THIOSULFATE SULFURTRANSFERASE"/>
    <property type="match status" value="1"/>
</dbReference>
<dbReference type="CDD" id="cd01448">
    <property type="entry name" value="TST_Repeat_1"/>
    <property type="match status" value="1"/>
</dbReference>
<dbReference type="Proteomes" id="UP001154312">
    <property type="component" value="Unassembled WGS sequence"/>
</dbReference>
<dbReference type="InterPro" id="IPR051126">
    <property type="entry name" value="Thiosulfate_sulfurtransferase"/>
</dbReference>
<dbReference type="InterPro" id="IPR036873">
    <property type="entry name" value="Rhodanese-like_dom_sf"/>
</dbReference>
<dbReference type="SUPFAM" id="SSF52821">
    <property type="entry name" value="Rhodanese/Cell cycle control phosphatase"/>
    <property type="match status" value="2"/>
</dbReference>
<dbReference type="RefSeq" id="WP_277443096.1">
    <property type="nucleotide sequence ID" value="NZ_JAKOAV010000007.1"/>
</dbReference>
<evidence type="ECO:0000256" key="3">
    <source>
        <dbReference type="ARBA" id="ARBA00047549"/>
    </source>
</evidence>
<dbReference type="EMBL" id="JAKOAV010000007">
    <property type="protein sequence ID" value="MDF9407845.1"/>
    <property type="molecule type" value="Genomic_DNA"/>
</dbReference>
<proteinExistence type="predicted"/>
<evidence type="ECO:0000313" key="6">
    <source>
        <dbReference type="Proteomes" id="UP001154312"/>
    </source>
</evidence>
<feature type="domain" description="Rhodanese" evidence="4">
    <location>
        <begin position="207"/>
        <end position="311"/>
    </location>
</feature>
<dbReference type="AlphaFoldDB" id="A0A9X4H177"/>
<protein>
    <recommendedName>
        <fullName evidence="1">thiosulfate sulfurtransferase</fullName>
        <ecNumber evidence="1">2.8.1.1</ecNumber>
    </recommendedName>
</protein>
<accession>A0A9X4H177</accession>
<evidence type="ECO:0000256" key="2">
    <source>
        <dbReference type="ARBA" id="ARBA00022737"/>
    </source>
</evidence>
<dbReference type="SMART" id="SM00450">
    <property type="entry name" value="RHOD"/>
    <property type="match status" value="2"/>
</dbReference>
<comment type="catalytic activity">
    <reaction evidence="3">
        <text>thiosulfate + hydrogen cyanide = thiocyanate + sulfite + 2 H(+)</text>
        <dbReference type="Rhea" id="RHEA:16881"/>
        <dbReference type="ChEBI" id="CHEBI:15378"/>
        <dbReference type="ChEBI" id="CHEBI:17359"/>
        <dbReference type="ChEBI" id="CHEBI:18022"/>
        <dbReference type="ChEBI" id="CHEBI:18407"/>
        <dbReference type="ChEBI" id="CHEBI:33542"/>
        <dbReference type="EC" id="2.8.1.1"/>
    </reaction>
</comment>
<feature type="domain" description="Rhodanese" evidence="4">
    <location>
        <begin position="85"/>
        <end position="174"/>
    </location>
</feature>
<name>A0A9X4H177_9FIRM</name>
<dbReference type="EC" id="2.8.1.1" evidence="1"/>
<evidence type="ECO:0000313" key="5">
    <source>
        <dbReference type="EMBL" id="MDF9407845.1"/>
    </source>
</evidence>
<gene>
    <name evidence="5" type="ORF">L7E55_05640</name>
</gene>
<evidence type="ECO:0000256" key="1">
    <source>
        <dbReference type="ARBA" id="ARBA00012245"/>
    </source>
</evidence>
<dbReference type="Pfam" id="PF00581">
    <property type="entry name" value="Rhodanese"/>
    <property type="match status" value="2"/>
</dbReference>
<dbReference type="Gene3D" id="3.40.250.10">
    <property type="entry name" value="Rhodanese-like domain"/>
    <property type="match status" value="2"/>
</dbReference>
<dbReference type="PROSITE" id="PS50206">
    <property type="entry name" value="RHODANESE_3"/>
    <property type="match status" value="2"/>
</dbReference>
<keyword evidence="6" id="KW-1185">Reference proteome</keyword>
<dbReference type="PANTHER" id="PTHR43855:SF1">
    <property type="entry name" value="THIOSULFATE SULFURTRANSFERASE"/>
    <property type="match status" value="1"/>
</dbReference>
<evidence type="ECO:0000259" key="4">
    <source>
        <dbReference type="PROSITE" id="PS50206"/>
    </source>
</evidence>
<organism evidence="5 6">
    <name type="scientific">Pelotomaculum isophthalicicum JI</name>
    <dbReference type="NCBI Taxonomy" id="947010"/>
    <lineage>
        <taxon>Bacteria</taxon>
        <taxon>Bacillati</taxon>
        <taxon>Bacillota</taxon>
        <taxon>Clostridia</taxon>
        <taxon>Eubacteriales</taxon>
        <taxon>Desulfotomaculaceae</taxon>
        <taxon>Pelotomaculum</taxon>
    </lineage>
</organism>
<sequence>MFINVITGACLLGGCSRKQAVITPPVVEEKKEDPADRQAAAEKIAGYAHPEALISVYELNQKIYDTSIFTLDTRGRSYEVFLKSYRYGHIPGAVPILHESYTHPKYTDRIATPPQLQDVLGGLGADNESTVVLYGNDGLQARLFWAMRMYGYDNVKILDGGLDKWKEAGYDITSANSVRPPDTFEFDLARSKMELLATLNEVEAAIGNPNNVIVDTRSRDEYLYKHIPGSINFFYAELLNKDLTFKSASDLKALAENKKITPDKKIIVYCDSGVDSSLVWFAFSQLLGYPNVKNYDGSLNEWLKMDRKTQSGE</sequence>
<reference evidence="5" key="1">
    <citation type="submission" date="2022-02" db="EMBL/GenBank/DDBJ databases">
        <authorList>
            <person name="Leng L."/>
        </authorList>
    </citation>
    <scope>NUCLEOTIDE SEQUENCE</scope>
    <source>
        <strain evidence="5">JI</strain>
    </source>
</reference>
<dbReference type="GO" id="GO:0004792">
    <property type="term" value="F:thiosulfate-cyanide sulfurtransferase activity"/>
    <property type="evidence" value="ECO:0007669"/>
    <property type="project" value="UniProtKB-EC"/>
</dbReference>
<comment type="caution">
    <text evidence="5">The sequence shown here is derived from an EMBL/GenBank/DDBJ whole genome shotgun (WGS) entry which is preliminary data.</text>
</comment>
<dbReference type="InterPro" id="IPR001763">
    <property type="entry name" value="Rhodanese-like_dom"/>
</dbReference>